<dbReference type="Gene3D" id="1.10.10.2840">
    <property type="entry name" value="PucR C-terminal helix-turn-helix domain"/>
    <property type="match status" value="1"/>
</dbReference>
<gene>
    <name evidence="5" type="ORF">WMO45_06560</name>
</gene>
<sequence>MEVTVSDFLSLCGLEGVRLVAGQQGADRVITRTNVMDNPDSLDWLMPGEFLMSTGYLFRENEALQRSIIPALAQINCAGLCIKVGRYLDTIPSCMLREADRLDFPIIALPFGYSLSAAAELLNQRLFAQNDQQLEKTLEIHREVMRTALTSNGLFKLTETLVRLIGNPVLVTDSSWNLLCCVDRPDNPLPLDRHLNTAGKQPPFPEPFLQTLPDGLRHYKKAVTRIFSINEHHSVPCRILPIAAHSFIYGYLIVWESVRSLGELDYVALEQVAVVAALERIRAKEVEQTKLRVRKDFLDDLLSGNIESQNAVRSLAKLHGLQFESRYRCLVVRWGPEEVPPEQLQREQDRRPQETERIIAAADQAAAETGVSLIPIPRGVQLVLLADLGQEADKASRALRRMAHRMVELLNADPTAPRILVVAGKTVPVLSEVSRSLQNAQNGVHMTRTTAIREQVVFMDDFAAYQLLSEHVNRDALRRFSQAAVGPLLRQDAKSGTQLVETLEQYFLHNGSISDAAKSMYIHRNTYIYRLEKIKGLLNTDLKNSRKLLELQLGLLAYRILEH</sequence>
<keyword evidence="6" id="KW-1185">Reference proteome</keyword>
<dbReference type="Proteomes" id="UP001440599">
    <property type="component" value="Unassembled WGS sequence"/>
</dbReference>
<evidence type="ECO:0000259" key="4">
    <source>
        <dbReference type="Pfam" id="PF17853"/>
    </source>
</evidence>
<evidence type="ECO:0000259" key="2">
    <source>
        <dbReference type="Pfam" id="PF07905"/>
    </source>
</evidence>
<reference evidence="5 6" key="1">
    <citation type="submission" date="2024-03" db="EMBL/GenBank/DDBJ databases">
        <title>Human intestinal bacterial collection.</title>
        <authorList>
            <person name="Pauvert C."/>
            <person name="Hitch T.C.A."/>
            <person name="Clavel T."/>
        </authorList>
    </citation>
    <scope>NUCLEOTIDE SEQUENCE [LARGE SCALE GENOMIC DNA]</scope>
    <source>
        <strain evidence="5 6">CLA-AP-H34</strain>
    </source>
</reference>
<evidence type="ECO:0000259" key="3">
    <source>
        <dbReference type="Pfam" id="PF13556"/>
    </source>
</evidence>
<comment type="caution">
    <text evidence="5">The sequence shown here is derived from an EMBL/GenBank/DDBJ whole genome shotgun (WGS) entry which is preliminary data.</text>
</comment>
<evidence type="ECO:0000313" key="5">
    <source>
        <dbReference type="EMBL" id="MEQ2456181.1"/>
    </source>
</evidence>
<dbReference type="InterPro" id="IPR041522">
    <property type="entry name" value="CdaR_GGDEF"/>
</dbReference>
<dbReference type="RefSeq" id="WP_349139767.1">
    <property type="nucleotide sequence ID" value="NZ_JBBMFT010000003.1"/>
</dbReference>
<comment type="similarity">
    <text evidence="1">Belongs to the CdaR family.</text>
</comment>
<feature type="domain" description="CdaR GGDEF-like" evidence="4">
    <location>
        <begin position="304"/>
        <end position="442"/>
    </location>
</feature>
<organism evidence="5 6">
    <name type="scientific">Flavonifractor hominis</name>
    <dbReference type="NCBI Taxonomy" id="3133178"/>
    <lineage>
        <taxon>Bacteria</taxon>
        <taxon>Bacillati</taxon>
        <taxon>Bacillota</taxon>
        <taxon>Clostridia</taxon>
        <taxon>Eubacteriales</taxon>
        <taxon>Oscillospiraceae</taxon>
        <taxon>Flavonifractor</taxon>
    </lineage>
</organism>
<dbReference type="InterPro" id="IPR051448">
    <property type="entry name" value="CdaR-like_regulators"/>
</dbReference>
<dbReference type="InterPro" id="IPR042070">
    <property type="entry name" value="PucR_C-HTH_sf"/>
</dbReference>
<proteinExistence type="inferred from homology"/>
<accession>A0ABV1ENK6</accession>
<name>A0ABV1ENK6_9FIRM</name>
<evidence type="ECO:0000313" key="6">
    <source>
        <dbReference type="Proteomes" id="UP001440599"/>
    </source>
</evidence>
<dbReference type="Gene3D" id="3.30.450.40">
    <property type="match status" value="1"/>
</dbReference>
<dbReference type="PANTHER" id="PTHR33744:SF7">
    <property type="entry name" value="PUCR FAMILY TRANSCRIPTIONAL REGULATOR"/>
    <property type="match status" value="1"/>
</dbReference>
<dbReference type="InterPro" id="IPR025736">
    <property type="entry name" value="PucR_C-HTH_dom"/>
</dbReference>
<feature type="domain" description="PucR C-terminal helix-turn-helix" evidence="3">
    <location>
        <begin position="499"/>
        <end position="557"/>
    </location>
</feature>
<dbReference type="InterPro" id="IPR012914">
    <property type="entry name" value="PucR_dom"/>
</dbReference>
<dbReference type="EMBL" id="JBBMFT010000003">
    <property type="protein sequence ID" value="MEQ2456181.1"/>
    <property type="molecule type" value="Genomic_DNA"/>
</dbReference>
<dbReference type="InterPro" id="IPR029016">
    <property type="entry name" value="GAF-like_dom_sf"/>
</dbReference>
<dbReference type="Pfam" id="PF07905">
    <property type="entry name" value="PucR"/>
    <property type="match status" value="1"/>
</dbReference>
<protein>
    <submittedName>
        <fullName evidence="5">PucR family transcriptional regulator ligand-binding domain-containing protein</fullName>
    </submittedName>
</protein>
<feature type="domain" description="Purine catabolism PurC-like" evidence="2">
    <location>
        <begin position="9"/>
        <end position="120"/>
    </location>
</feature>
<dbReference type="Pfam" id="PF17853">
    <property type="entry name" value="GGDEF_2"/>
    <property type="match status" value="1"/>
</dbReference>
<dbReference type="PANTHER" id="PTHR33744">
    <property type="entry name" value="CARBOHYDRATE DIACID REGULATOR"/>
    <property type="match status" value="1"/>
</dbReference>
<evidence type="ECO:0000256" key="1">
    <source>
        <dbReference type="ARBA" id="ARBA00006754"/>
    </source>
</evidence>
<dbReference type="Pfam" id="PF13556">
    <property type="entry name" value="HTH_30"/>
    <property type="match status" value="1"/>
</dbReference>